<dbReference type="InterPro" id="IPR027370">
    <property type="entry name" value="Znf-RING_euk"/>
</dbReference>
<accession>A0A819Q841</accession>
<dbReference type="EMBL" id="CAJNON010000204">
    <property type="protein sequence ID" value="CAF1099916.1"/>
    <property type="molecule type" value="Genomic_DNA"/>
</dbReference>
<evidence type="ECO:0000256" key="7">
    <source>
        <dbReference type="ARBA" id="ARBA00022833"/>
    </source>
</evidence>
<dbReference type="Pfam" id="PF00583">
    <property type="entry name" value="Acetyltransf_1"/>
    <property type="match status" value="1"/>
</dbReference>
<dbReference type="InterPro" id="IPR038896">
    <property type="entry name" value="RNF170"/>
</dbReference>
<dbReference type="GO" id="GO:0061630">
    <property type="term" value="F:ubiquitin protein ligase activity"/>
    <property type="evidence" value="ECO:0007669"/>
    <property type="project" value="InterPro"/>
</dbReference>
<dbReference type="GO" id="GO:0016747">
    <property type="term" value="F:acyltransferase activity, transferring groups other than amino-acyl groups"/>
    <property type="evidence" value="ECO:0007669"/>
    <property type="project" value="InterPro"/>
</dbReference>
<dbReference type="PROSITE" id="PS50089">
    <property type="entry name" value="ZF_RING_2"/>
    <property type="match status" value="1"/>
</dbReference>
<dbReference type="InterPro" id="IPR001841">
    <property type="entry name" value="Znf_RING"/>
</dbReference>
<sequence>MPWYWPFAKNSVSTETYSINNPTYIEGISDDAILLFVFTLSLIGLLVYYSNRERNTNIHPDNRQDVEILRERAQQNAQTNTANGIIPSAPTGRPRHDICPICLSDSSVLSVETNCGHLFCGNCIITFWKYQANWMSGMNCPVCRQSVTVLLTCFTTDEETSPDNGDRQTVINDVRDFNRRFSGAPRSFREYISDIPVLIPYIIRQIFTIQSMAWAYRLRIIFIFFTVIAYIISPLDILPESILGFLGLFDDVLIILCAALYIIIAYREFLSRKNPEEKKRDLYLRLMTLTLNDIDQNPELISSCDYFQGILIYFRPLLRTDDIKLSKFLENLSEQTRQFSTRNSNDIDEARQLCFAINRYDKIRLIALINNETIIALFEFSLSIVEDDRKRFEEKYNIKLNEITDVRFGPCISDDYQNRHLGCWLFEKIKTIARQMGKERIILWGGVLFHNKRAIRFYEKIGFKIFTNVYMNDYKYECLDGIYNLFE</sequence>
<comment type="caution">
    <text evidence="17">The sequence shown here is derived from an EMBL/GenBank/DDBJ whole genome shotgun (WGS) entry which is preliminary data.</text>
</comment>
<proteinExistence type="predicted"/>
<dbReference type="Pfam" id="PF13445">
    <property type="entry name" value="zf-RING_UBOX"/>
    <property type="match status" value="1"/>
</dbReference>
<dbReference type="InterPro" id="IPR016181">
    <property type="entry name" value="Acyl_CoA_acyltransferase"/>
</dbReference>
<keyword evidence="4" id="KW-0479">Metal-binding</keyword>
<gene>
    <name evidence="17" type="ORF">OKA104_LOCUS31051</name>
    <name evidence="16" type="ORF">VCS650_LOCUS20042</name>
</gene>
<comment type="subcellular location">
    <subcellularLocation>
        <location evidence="1">Endoplasmic reticulum membrane</location>
        <topology evidence="1">Multi-pass membrane protein</topology>
    </subcellularLocation>
</comment>
<evidence type="ECO:0000313" key="16">
    <source>
        <dbReference type="EMBL" id="CAF1099916.1"/>
    </source>
</evidence>
<dbReference type="OrthoDB" id="9049620at2759"/>
<dbReference type="SUPFAM" id="SSF57850">
    <property type="entry name" value="RING/U-box"/>
    <property type="match status" value="1"/>
</dbReference>
<dbReference type="Pfam" id="PF06803">
    <property type="entry name" value="DUF1232"/>
    <property type="match status" value="1"/>
</dbReference>
<dbReference type="Gene3D" id="3.40.630.30">
    <property type="match status" value="1"/>
</dbReference>
<dbReference type="InterPro" id="IPR017907">
    <property type="entry name" value="Znf_RING_CS"/>
</dbReference>
<feature type="transmembrane region" description="Helical" evidence="13">
    <location>
        <begin position="32"/>
        <end position="49"/>
    </location>
</feature>
<dbReference type="Proteomes" id="UP000663891">
    <property type="component" value="Unassembled WGS sequence"/>
</dbReference>
<dbReference type="PROSITE" id="PS00518">
    <property type="entry name" value="ZF_RING_1"/>
    <property type="match status" value="1"/>
</dbReference>
<evidence type="ECO:0000256" key="2">
    <source>
        <dbReference type="ARBA" id="ARBA00014068"/>
    </source>
</evidence>
<evidence type="ECO:0000256" key="6">
    <source>
        <dbReference type="ARBA" id="ARBA00022824"/>
    </source>
</evidence>
<protein>
    <recommendedName>
        <fullName evidence="2">E3 ubiquitin-protein ligase RNF170</fullName>
    </recommendedName>
    <alternativeName>
        <fullName evidence="11">RING finger protein 170</fullName>
    </alternativeName>
    <alternativeName>
        <fullName evidence="10">RING-type E3 ubiquitin transferase RNF170</fullName>
    </alternativeName>
</protein>
<evidence type="ECO:0000313" key="17">
    <source>
        <dbReference type="EMBL" id="CAF4022448.1"/>
    </source>
</evidence>
<dbReference type="Gene3D" id="3.30.40.10">
    <property type="entry name" value="Zinc/RING finger domain, C3HC4 (zinc finger)"/>
    <property type="match status" value="1"/>
</dbReference>
<keyword evidence="3 13" id="KW-0812">Transmembrane</keyword>
<keyword evidence="7" id="KW-0862">Zinc</keyword>
<dbReference type="PANTHER" id="PTHR22894:SF5">
    <property type="entry name" value="RING-TYPE DOMAIN-CONTAINING PROTEIN"/>
    <property type="match status" value="1"/>
</dbReference>
<evidence type="ECO:0000259" key="15">
    <source>
        <dbReference type="PROSITE" id="PS51186"/>
    </source>
</evidence>
<dbReference type="SMART" id="SM00184">
    <property type="entry name" value="RING"/>
    <property type="match status" value="1"/>
</dbReference>
<dbReference type="EMBL" id="CAJOAY010003444">
    <property type="protein sequence ID" value="CAF4022448.1"/>
    <property type="molecule type" value="Genomic_DNA"/>
</dbReference>
<feature type="transmembrane region" description="Helical" evidence="13">
    <location>
        <begin position="252"/>
        <end position="270"/>
    </location>
</feature>
<name>A0A819Q841_9BILA</name>
<evidence type="ECO:0000256" key="8">
    <source>
        <dbReference type="ARBA" id="ARBA00022989"/>
    </source>
</evidence>
<dbReference type="AlphaFoldDB" id="A0A819Q841"/>
<keyword evidence="6" id="KW-0256">Endoplasmic reticulum</keyword>
<dbReference type="UniPathway" id="UPA00143"/>
<reference evidence="17" key="1">
    <citation type="submission" date="2021-02" db="EMBL/GenBank/DDBJ databases">
        <authorList>
            <person name="Nowell W R."/>
        </authorList>
    </citation>
    <scope>NUCLEOTIDE SEQUENCE</scope>
</reference>
<dbReference type="GO" id="GO:0008270">
    <property type="term" value="F:zinc ion binding"/>
    <property type="evidence" value="ECO:0007669"/>
    <property type="project" value="UniProtKB-KW"/>
</dbReference>
<dbReference type="GO" id="GO:0005789">
    <property type="term" value="C:endoplasmic reticulum membrane"/>
    <property type="evidence" value="ECO:0007669"/>
    <property type="project" value="UniProtKB-SubCell"/>
</dbReference>
<evidence type="ECO:0000256" key="4">
    <source>
        <dbReference type="ARBA" id="ARBA00022723"/>
    </source>
</evidence>
<evidence type="ECO:0000256" key="12">
    <source>
        <dbReference type="PROSITE-ProRule" id="PRU00175"/>
    </source>
</evidence>
<keyword evidence="5 12" id="KW-0863">Zinc-finger</keyword>
<dbReference type="GO" id="GO:0016567">
    <property type="term" value="P:protein ubiquitination"/>
    <property type="evidence" value="ECO:0007669"/>
    <property type="project" value="UniProtKB-UniPathway"/>
</dbReference>
<evidence type="ECO:0000256" key="11">
    <source>
        <dbReference type="ARBA" id="ARBA00031107"/>
    </source>
</evidence>
<evidence type="ECO:0000256" key="9">
    <source>
        <dbReference type="ARBA" id="ARBA00023136"/>
    </source>
</evidence>
<evidence type="ECO:0000256" key="13">
    <source>
        <dbReference type="SAM" id="Phobius"/>
    </source>
</evidence>
<dbReference type="InterPro" id="IPR010652">
    <property type="entry name" value="DUF1232"/>
</dbReference>
<feature type="domain" description="N-acetyltransferase" evidence="15">
    <location>
        <begin position="411"/>
        <end position="481"/>
    </location>
</feature>
<dbReference type="CDD" id="cd16553">
    <property type="entry name" value="RING-HC_RNF170"/>
    <property type="match status" value="1"/>
</dbReference>
<feature type="domain" description="RING-type" evidence="14">
    <location>
        <begin position="99"/>
        <end position="144"/>
    </location>
</feature>
<dbReference type="InterPro" id="IPR013083">
    <property type="entry name" value="Znf_RING/FYVE/PHD"/>
</dbReference>
<dbReference type="PANTHER" id="PTHR22894">
    <property type="entry name" value="RING-TYPE DOMAIN-CONTAINING PROTEIN"/>
    <property type="match status" value="1"/>
</dbReference>
<dbReference type="InterPro" id="IPR000182">
    <property type="entry name" value="GNAT_dom"/>
</dbReference>
<feature type="transmembrane region" description="Helical" evidence="13">
    <location>
        <begin position="214"/>
        <end position="232"/>
    </location>
</feature>
<evidence type="ECO:0000313" key="18">
    <source>
        <dbReference type="Proteomes" id="UP000663881"/>
    </source>
</evidence>
<evidence type="ECO:0000256" key="5">
    <source>
        <dbReference type="ARBA" id="ARBA00022771"/>
    </source>
</evidence>
<keyword evidence="8 13" id="KW-1133">Transmembrane helix</keyword>
<keyword evidence="9 13" id="KW-0472">Membrane</keyword>
<organism evidence="17 18">
    <name type="scientific">Adineta steineri</name>
    <dbReference type="NCBI Taxonomy" id="433720"/>
    <lineage>
        <taxon>Eukaryota</taxon>
        <taxon>Metazoa</taxon>
        <taxon>Spiralia</taxon>
        <taxon>Gnathifera</taxon>
        <taxon>Rotifera</taxon>
        <taxon>Eurotatoria</taxon>
        <taxon>Bdelloidea</taxon>
        <taxon>Adinetida</taxon>
        <taxon>Adinetidae</taxon>
        <taxon>Adineta</taxon>
    </lineage>
</organism>
<evidence type="ECO:0000256" key="1">
    <source>
        <dbReference type="ARBA" id="ARBA00004477"/>
    </source>
</evidence>
<evidence type="ECO:0000256" key="3">
    <source>
        <dbReference type="ARBA" id="ARBA00022692"/>
    </source>
</evidence>
<evidence type="ECO:0000256" key="10">
    <source>
        <dbReference type="ARBA" id="ARBA00030110"/>
    </source>
</evidence>
<dbReference type="PROSITE" id="PS51186">
    <property type="entry name" value="GNAT"/>
    <property type="match status" value="1"/>
</dbReference>
<dbReference type="SUPFAM" id="SSF55729">
    <property type="entry name" value="Acyl-CoA N-acyltransferases (Nat)"/>
    <property type="match status" value="1"/>
</dbReference>
<dbReference type="Proteomes" id="UP000663881">
    <property type="component" value="Unassembled WGS sequence"/>
</dbReference>
<evidence type="ECO:0000259" key="14">
    <source>
        <dbReference type="PROSITE" id="PS50089"/>
    </source>
</evidence>